<proteinExistence type="inferred from homology"/>
<evidence type="ECO:0000256" key="2">
    <source>
        <dbReference type="ARBA" id="ARBA00008572"/>
    </source>
</evidence>
<evidence type="ECO:0000256" key="5">
    <source>
        <dbReference type="ARBA" id="ARBA00022970"/>
    </source>
</evidence>
<comment type="similarity">
    <text evidence="2">Belongs to the amino acid-polyamine-organocation (APC) superfamily. Cationic amino acid transporter (CAT) (TC 2.A.3.3) family.</text>
</comment>
<keyword evidence="5" id="KW-0029">Amino-acid transport</keyword>
<feature type="transmembrane region" description="Helical" evidence="8">
    <location>
        <begin position="486"/>
        <end position="508"/>
    </location>
</feature>
<dbReference type="FunFam" id="1.20.1740.10:FF:000035">
    <property type="entry name" value="Cationic amino acid transporter 5"/>
    <property type="match status" value="1"/>
</dbReference>
<name>A0A9W7J468_HIBTR</name>
<evidence type="ECO:0000256" key="8">
    <source>
        <dbReference type="SAM" id="Phobius"/>
    </source>
</evidence>
<evidence type="ECO:0000256" key="3">
    <source>
        <dbReference type="ARBA" id="ARBA00022448"/>
    </source>
</evidence>
<evidence type="ECO:0000313" key="11">
    <source>
        <dbReference type="Proteomes" id="UP001165190"/>
    </source>
</evidence>
<accession>A0A9W7J468</accession>
<feature type="transmembrane region" description="Helical" evidence="8">
    <location>
        <begin position="515"/>
        <end position="535"/>
    </location>
</feature>
<evidence type="ECO:0000256" key="7">
    <source>
        <dbReference type="ARBA" id="ARBA00023136"/>
    </source>
</evidence>
<sequence length="599" mass="65031">MGIDGVTEEGGARKRGCSCTKDDFLPEESFKSWGNYVQALKETPGRFKDRLLTRSLDSTELHVIKARSQHEMKKNLSWWDLIWFGIGAVIGAGIFVLTGLQAQQISGPAVVLSFVVSGVSAMLSVFCYTEFAVEIPVAGGSFAYLRVELGDFMAFVAAGNILLEYVIGGAAVARSWTSYFATLCNHDSEDFLIVVHSMPKDYSKLDPIAVVVVCVICILAVLSTKGSSRFNYVASVIHVIVILFIIIAGFTKADTKNYKDFAPFGVRGIFKSSAVLFFAYVGFDAVSTMAEETKNPARDIPIGLIGSMLITTTAYCLLAVVLCLMQPYSQIDKDAPFSVAFEAVGMSWAKYVVAAGALKGMTTVLLVGAVGQARYLTHIARTHMMPPWLAQVHPKTGTPINATIVMLTATAIIGFFTDLGVLANLLSISTLFIFLLVALALIVRRYYVSGETSAADRNKLIACIALILASSTATAAYWGLSKNNEWIAYVMTLPIWLLATAGIAVFVPQARKPKVWGVPLVPWLPSLSIAINIFLLGSIDSASFKRFGMWTCVLLLYYFFLGLHASYDTAKESGENKIGEGWKKVEQGQSETISVATPN</sequence>
<protein>
    <submittedName>
        <fullName evidence="10">Amino acid transporter 1, CATIONIC AMINO ACID TRANSPORTER 1</fullName>
    </submittedName>
</protein>
<feature type="transmembrane region" description="Helical" evidence="8">
    <location>
        <begin position="422"/>
        <end position="448"/>
    </location>
</feature>
<dbReference type="InterPro" id="IPR029485">
    <property type="entry name" value="CAT_C"/>
</dbReference>
<evidence type="ECO:0000256" key="6">
    <source>
        <dbReference type="ARBA" id="ARBA00022989"/>
    </source>
</evidence>
<dbReference type="AlphaFoldDB" id="A0A9W7J468"/>
<dbReference type="Pfam" id="PF13906">
    <property type="entry name" value="AA_permease_C"/>
    <property type="match status" value="1"/>
</dbReference>
<dbReference type="GO" id="GO:0005886">
    <property type="term" value="C:plasma membrane"/>
    <property type="evidence" value="ECO:0007669"/>
    <property type="project" value="TreeGrafter"/>
</dbReference>
<comment type="caution">
    <text evidence="10">The sequence shown here is derived from an EMBL/GenBank/DDBJ whole genome shotgun (WGS) entry which is preliminary data.</text>
</comment>
<evidence type="ECO:0000313" key="10">
    <source>
        <dbReference type="EMBL" id="GMJ08241.1"/>
    </source>
</evidence>
<dbReference type="GO" id="GO:0015189">
    <property type="term" value="F:L-lysine transmembrane transporter activity"/>
    <property type="evidence" value="ECO:0007669"/>
    <property type="project" value="TreeGrafter"/>
</dbReference>
<feature type="transmembrane region" description="Helical" evidence="8">
    <location>
        <begin position="547"/>
        <end position="567"/>
    </location>
</feature>
<evidence type="ECO:0000259" key="9">
    <source>
        <dbReference type="Pfam" id="PF13906"/>
    </source>
</evidence>
<keyword evidence="4 8" id="KW-0812">Transmembrane</keyword>
<dbReference type="PANTHER" id="PTHR43243">
    <property type="entry name" value="INNER MEMBRANE TRANSPORTER YGJI-RELATED"/>
    <property type="match status" value="1"/>
</dbReference>
<keyword evidence="11" id="KW-1185">Reference proteome</keyword>
<feature type="transmembrane region" description="Helical" evidence="8">
    <location>
        <begin position="270"/>
        <end position="290"/>
    </location>
</feature>
<evidence type="ECO:0000256" key="1">
    <source>
        <dbReference type="ARBA" id="ARBA00004141"/>
    </source>
</evidence>
<dbReference type="Proteomes" id="UP001165190">
    <property type="component" value="Unassembled WGS sequence"/>
</dbReference>
<keyword evidence="6 8" id="KW-1133">Transmembrane helix</keyword>
<gene>
    <name evidence="10" type="ORF">HRI_004493300</name>
</gene>
<feature type="transmembrane region" description="Helical" evidence="8">
    <location>
        <begin position="152"/>
        <end position="173"/>
    </location>
</feature>
<dbReference type="EMBL" id="BSYR01000050">
    <property type="protein sequence ID" value="GMJ08241.1"/>
    <property type="molecule type" value="Genomic_DNA"/>
</dbReference>
<dbReference type="OrthoDB" id="3900342at2759"/>
<feature type="transmembrane region" description="Helical" evidence="8">
    <location>
        <begin position="205"/>
        <end position="223"/>
    </location>
</feature>
<dbReference type="Pfam" id="PF13520">
    <property type="entry name" value="AA_permease_2"/>
    <property type="match status" value="1"/>
</dbReference>
<dbReference type="PANTHER" id="PTHR43243:SF1">
    <property type="entry name" value="CATIONIC AMINO ACID TRANSPORTER 1"/>
    <property type="match status" value="1"/>
</dbReference>
<feature type="transmembrane region" description="Helical" evidence="8">
    <location>
        <begin position="302"/>
        <end position="328"/>
    </location>
</feature>
<comment type="subcellular location">
    <subcellularLocation>
        <location evidence="1">Membrane</location>
        <topology evidence="1">Multi-pass membrane protein</topology>
    </subcellularLocation>
</comment>
<feature type="transmembrane region" description="Helical" evidence="8">
    <location>
        <begin position="230"/>
        <end position="250"/>
    </location>
</feature>
<reference evidence="10" key="1">
    <citation type="submission" date="2023-05" db="EMBL/GenBank/DDBJ databases">
        <title>Genome and transcriptome analyses reveal genes involved in the formation of fine ridges on petal epidermal cells in Hibiscus trionum.</title>
        <authorList>
            <person name="Koshimizu S."/>
            <person name="Masuda S."/>
            <person name="Ishii T."/>
            <person name="Shirasu K."/>
            <person name="Hoshino A."/>
            <person name="Arita M."/>
        </authorList>
    </citation>
    <scope>NUCLEOTIDE SEQUENCE</scope>
    <source>
        <strain evidence="10">Hamamatsu line</strain>
    </source>
</reference>
<feature type="transmembrane region" description="Helical" evidence="8">
    <location>
        <begin position="348"/>
        <end position="376"/>
    </location>
</feature>
<keyword evidence="7 8" id="KW-0472">Membrane</keyword>
<organism evidence="10 11">
    <name type="scientific">Hibiscus trionum</name>
    <name type="common">Flower of an hour</name>
    <dbReference type="NCBI Taxonomy" id="183268"/>
    <lineage>
        <taxon>Eukaryota</taxon>
        <taxon>Viridiplantae</taxon>
        <taxon>Streptophyta</taxon>
        <taxon>Embryophyta</taxon>
        <taxon>Tracheophyta</taxon>
        <taxon>Spermatophyta</taxon>
        <taxon>Magnoliopsida</taxon>
        <taxon>eudicotyledons</taxon>
        <taxon>Gunneridae</taxon>
        <taxon>Pentapetalae</taxon>
        <taxon>rosids</taxon>
        <taxon>malvids</taxon>
        <taxon>Malvales</taxon>
        <taxon>Malvaceae</taxon>
        <taxon>Malvoideae</taxon>
        <taxon>Hibiscus</taxon>
    </lineage>
</organism>
<feature type="transmembrane region" description="Helical" evidence="8">
    <location>
        <begin position="76"/>
        <end position="97"/>
    </location>
</feature>
<evidence type="ECO:0000256" key="4">
    <source>
        <dbReference type="ARBA" id="ARBA00022692"/>
    </source>
</evidence>
<dbReference type="InterPro" id="IPR002293">
    <property type="entry name" value="AA/rel_permease1"/>
</dbReference>
<feature type="transmembrane region" description="Helical" evidence="8">
    <location>
        <begin position="460"/>
        <end position="480"/>
    </location>
</feature>
<feature type="transmembrane region" description="Helical" evidence="8">
    <location>
        <begin position="109"/>
        <end position="131"/>
    </location>
</feature>
<feature type="transmembrane region" description="Helical" evidence="8">
    <location>
        <begin position="397"/>
        <end position="416"/>
    </location>
</feature>
<dbReference type="GO" id="GO:0005313">
    <property type="term" value="F:L-glutamate transmembrane transporter activity"/>
    <property type="evidence" value="ECO:0007669"/>
    <property type="project" value="TreeGrafter"/>
</dbReference>
<keyword evidence="3" id="KW-0813">Transport</keyword>
<feature type="domain" description="Cationic amino acid transporter C-terminal" evidence="9">
    <location>
        <begin position="516"/>
        <end position="566"/>
    </location>
</feature>
<dbReference type="Gene3D" id="1.20.1740.10">
    <property type="entry name" value="Amino acid/polyamine transporter I"/>
    <property type="match status" value="1"/>
</dbReference>